<dbReference type="Pfam" id="PF04205">
    <property type="entry name" value="FMN_bind"/>
    <property type="match status" value="1"/>
</dbReference>
<evidence type="ECO:0000256" key="2">
    <source>
        <dbReference type="ARBA" id="ARBA00001974"/>
    </source>
</evidence>
<evidence type="ECO:0000256" key="4">
    <source>
        <dbReference type="ARBA" id="ARBA00015872"/>
    </source>
</evidence>
<dbReference type="SUPFAM" id="SSF51905">
    <property type="entry name" value="FAD/NAD(P)-binding domain"/>
    <property type="match status" value="1"/>
</dbReference>
<evidence type="ECO:0000313" key="12">
    <source>
        <dbReference type="Proteomes" id="UP000253805"/>
    </source>
</evidence>
<dbReference type="EMBL" id="PPUT01000004">
    <property type="protein sequence ID" value="RDC46213.1"/>
    <property type="molecule type" value="Genomic_DNA"/>
</dbReference>
<dbReference type="PANTHER" id="PTHR43400">
    <property type="entry name" value="FUMARATE REDUCTASE"/>
    <property type="match status" value="1"/>
</dbReference>
<dbReference type="PANTHER" id="PTHR43400:SF10">
    <property type="entry name" value="3-OXOSTEROID 1-DEHYDROGENASE"/>
    <property type="match status" value="1"/>
</dbReference>
<evidence type="ECO:0000256" key="8">
    <source>
        <dbReference type="ARBA" id="ARBA00049922"/>
    </source>
</evidence>
<evidence type="ECO:0000256" key="9">
    <source>
        <dbReference type="SAM" id="MobiDB-lite"/>
    </source>
</evidence>
<dbReference type="GO" id="GO:0016020">
    <property type="term" value="C:membrane"/>
    <property type="evidence" value="ECO:0007669"/>
    <property type="project" value="InterPro"/>
</dbReference>
<proteinExistence type="predicted"/>
<keyword evidence="6" id="KW-0274">FAD</keyword>
<gene>
    <name evidence="11" type="ORF">C1850_02635</name>
</gene>
<keyword evidence="5" id="KW-0285">Flavoprotein</keyword>
<dbReference type="InterPro" id="IPR050315">
    <property type="entry name" value="FAD-oxidoreductase_2"/>
</dbReference>
<dbReference type="InterPro" id="IPR027477">
    <property type="entry name" value="Succ_DH/fumarate_Rdtase_cat_sf"/>
</dbReference>
<organism evidence="11 12">
    <name type="scientific">Adlercreutzia equolifaciens subsp. celatus</name>
    <dbReference type="NCBI Taxonomy" id="394340"/>
    <lineage>
        <taxon>Bacteria</taxon>
        <taxon>Bacillati</taxon>
        <taxon>Actinomycetota</taxon>
        <taxon>Coriobacteriia</taxon>
        <taxon>Eggerthellales</taxon>
        <taxon>Eggerthellaceae</taxon>
        <taxon>Adlercreutzia</taxon>
    </lineage>
</organism>
<feature type="region of interest" description="Disordered" evidence="9">
    <location>
        <begin position="1"/>
        <end position="21"/>
    </location>
</feature>
<dbReference type="GO" id="GO:0033765">
    <property type="term" value="F:steroid dehydrogenase activity, acting on the CH-CH group of donors"/>
    <property type="evidence" value="ECO:0007669"/>
    <property type="project" value="UniProtKB-ARBA"/>
</dbReference>
<comment type="cofactor">
    <cofactor evidence="1">
        <name>FMN</name>
        <dbReference type="ChEBI" id="CHEBI:58210"/>
    </cofactor>
</comment>
<dbReference type="GO" id="GO:0010181">
    <property type="term" value="F:FMN binding"/>
    <property type="evidence" value="ECO:0007669"/>
    <property type="project" value="InterPro"/>
</dbReference>
<evidence type="ECO:0000256" key="7">
    <source>
        <dbReference type="ARBA" id="ARBA00023002"/>
    </source>
</evidence>
<dbReference type="Gene3D" id="3.50.50.60">
    <property type="entry name" value="FAD/NAD(P)-binding domain"/>
    <property type="match status" value="2"/>
</dbReference>
<dbReference type="Pfam" id="PF00890">
    <property type="entry name" value="FAD_binding_2"/>
    <property type="match status" value="1"/>
</dbReference>
<sequence>MILRGRKGRPHSEDRRSIMQEAHGGRLIGRRRFIQLGAAAGMTMFALGVTGCSPLPATSSAKSSYVPGAYTAQAQGKQSLVTVEVTFGENAIEAVEVLGHYESERIANTAISAITSDIVELQSLDVDAVTGATLTSMAILSAVRDCVGQAGGSVSDLEKVPGREKSDAVEVIETEVAIIGAGAAGLTSAIALAESGTEVLVMEKCGFMGGSMLVSGGRLQYPEAPLEYRQETTEPMRRLFAEVMERARDLGVSEERVSQVEQQYEQWYAEGNTKTFDSDEFYAVLGAVGFGNPLAAETTLDAESARRACEWVTAHGVELEKPLLGIMGFSWPRSTHPVGRPAGEGYVDALEAYIQSAGFPALDILFSTSAQELLVEDGKVTGVRGQCDDGTTYEIHASKAVVLATGGYTDSPKWLARLQPQYGFNEGESIHSVAPAGHSGDGLDMAEEVGAAVVSCGEVMLNPYAHPQYHIVGHIIGDTGNPLVVNKEGKRFVNETGKRTDLALAVMDQPDQLCYIIACDQNSNIMPDGRNFDGEPAEGLFENGLAYRADTLDELADQIDIPASALKKTVEEYNAACVAGVPDEFGRTYFEETAPIVEGPFYASPGTWAVLITVDGLTVDERFRVLDDGGQPIAGLFAVGEVCGQPCLQVLGYGDVIAKGVLG</sequence>
<dbReference type="Proteomes" id="UP000253805">
    <property type="component" value="Unassembled WGS sequence"/>
</dbReference>
<protein>
    <recommendedName>
        <fullName evidence="4">Urocanate reductase</fullName>
        <ecNumber evidence="3">1.3.99.33</ecNumber>
    </recommendedName>
</protein>
<name>A0A369P276_9ACTN</name>
<evidence type="ECO:0000256" key="5">
    <source>
        <dbReference type="ARBA" id="ARBA00022630"/>
    </source>
</evidence>
<dbReference type="Gene3D" id="3.90.700.10">
    <property type="entry name" value="Succinate dehydrogenase/fumarate reductase flavoprotein, catalytic domain"/>
    <property type="match status" value="1"/>
</dbReference>
<dbReference type="AlphaFoldDB" id="A0A369P276"/>
<evidence type="ECO:0000259" key="10">
    <source>
        <dbReference type="SMART" id="SM00900"/>
    </source>
</evidence>
<dbReference type="EC" id="1.3.99.33" evidence="3"/>
<dbReference type="SUPFAM" id="SSF56425">
    <property type="entry name" value="Succinate dehydrogenase/fumarate reductase flavoprotein, catalytic domain"/>
    <property type="match status" value="1"/>
</dbReference>
<dbReference type="InterPro" id="IPR007329">
    <property type="entry name" value="FMN-bd"/>
</dbReference>
<reference evidence="11 12" key="1">
    <citation type="journal article" date="2018" name="Elife">
        <title>Discovery and characterization of a prevalent human gut bacterial enzyme sufficient for the inactivation of a family of plant toxins.</title>
        <authorList>
            <person name="Koppel N."/>
            <person name="Bisanz J.E."/>
            <person name="Pandelia M.E."/>
            <person name="Turnbaugh P.J."/>
            <person name="Balskus E.P."/>
        </authorList>
    </citation>
    <scope>NUCLEOTIDE SEQUENCE [LARGE SCALE GENOMIC DNA]</scope>
    <source>
        <strain evidence="11 12">OB21 GAM 11</strain>
    </source>
</reference>
<dbReference type="SMART" id="SM00900">
    <property type="entry name" value="FMN_bind"/>
    <property type="match status" value="1"/>
</dbReference>
<evidence type="ECO:0000256" key="3">
    <source>
        <dbReference type="ARBA" id="ARBA00013137"/>
    </source>
</evidence>
<dbReference type="InterPro" id="IPR003953">
    <property type="entry name" value="FAD-dep_OxRdtase_2_FAD-bd"/>
</dbReference>
<comment type="caution">
    <text evidence="11">The sequence shown here is derived from an EMBL/GenBank/DDBJ whole genome shotgun (WGS) entry which is preliminary data.</text>
</comment>
<evidence type="ECO:0000256" key="6">
    <source>
        <dbReference type="ARBA" id="ARBA00022827"/>
    </source>
</evidence>
<evidence type="ECO:0000313" key="11">
    <source>
        <dbReference type="EMBL" id="RDC46213.1"/>
    </source>
</evidence>
<dbReference type="Gene3D" id="3.90.1010.20">
    <property type="match status" value="1"/>
</dbReference>
<accession>A0A369P276</accession>
<dbReference type="GO" id="GO:0008202">
    <property type="term" value="P:steroid metabolic process"/>
    <property type="evidence" value="ECO:0007669"/>
    <property type="project" value="UniProtKB-ARBA"/>
</dbReference>
<evidence type="ECO:0000256" key="1">
    <source>
        <dbReference type="ARBA" id="ARBA00001917"/>
    </source>
</evidence>
<keyword evidence="7" id="KW-0560">Oxidoreductase</keyword>
<comment type="cofactor">
    <cofactor evidence="2">
        <name>FAD</name>
        <dbReference type="ChEBI" id="CHEBI:57692"/>
    </cofactor>
</comment>
<comment type="catalytic activity">
    <reaction evidence="8">
        <text>dihydrourocanate + A = urocanate + AH2</text>
        <dbReference type="Rhea" id="RHEA:36059"/>
        <dbReference type="ChEBI" id="CHEBI:13193"/>
        <dbReference type="ChEBI" id="CHEBI:17499"/>
        <dbReference type="ChEBI" id="CHEBI:27247"/>
        <dbReference type="ChEBI" id="CHEBI:72991"/>
        <dbReference type="EC" id="1.3.99.33"/>
    </reaction>
</comment>
<feature type="domain" description="FMN-binding" evidence="10">
    <location>
        <begin position="76"/>
        <end position="150"/>
    </location>
</feature>
<dbReference type="InterPro" id="IPR036188">
    <property type="entry name" value="FAD/NAD-bd_sf"/>
</dbReference>